<dbReference type="PANTHER" id="PTHR42954">
    <property type="entry name" value="FE(2+) TRANSPORT PROTEIN A"/>
    <property type="match status" value="1"/>
</dbReference>
<protein>
    <submittedName>
        <fullName evidence="3">Ferrous iron transport protein A</fullName>
    </submittedName>
</protein>
<dbReference type="InterPro" id="IPR038157">
    <property type="entry name" value="FeoA_core_dom"/>
</dbReference>
<dbReference type="InterPro" id="IPR008988">
    <property type="entry name" value="Transcriptional_repressor_C"/>
</dbReference>
<name>A0A4P2VKS1_FLUSA</name>
<dbReference type="InterPro" id="IPR007167">
    <property type="entry name" value="Fe-transptr_FeoA-like"/>
</dbReference>
<dbReference type="KEGG" id="sbf:JCM31447_09450"/>
<dbReference type="InterPro" id="IPR052713">
    <property type="entry name" value="FeoA"/>
</dbReference>
<dbReference type="PANTHER" id="PTHR42954:SF2">
    <property type="entry name" value="FE(2+) TRANSPORT PROTEIN A"/>
    <property type="match status" value="1"/>
</dbReference>
<dbReference type="GO" id="GO:0046914">
    <property type="term" value="F:transition metal ion binding"/>
    <property type="evidence" value="ECO:0007669"/>
    <property type="project" value="InterPro"/>
</dbReference>
<dbReference type="EMBL" id="AP019368">
    <property type="protein sequence ID" value="BBH52504.1"/>
    <property type="molecule type" value="Genomic_DNA"/>
</dbReference>
<keyword evidence="1" id="KW-0408">Iron</keyword>
<evidence type="ECO:0000259" key="2">
    <source>
        <dbReference type="SMART" id="SM00899"/>
    </source>
</evidence>
<dbReference type="AlphaFoldDB" id="A0A4P2VKS1"/>
<evidence type="ECO:0000256" key="1">
    <source>
        <dbReference type="ARBA" id="ARBA00023004"/>
    </source>
</evidence>
<proteinExistence type="predicted"/>
<dbReference type="Proteomes" id="UP000291236">
    <property type="component" value="Chromosome"/>
</dbReference>
<evidence type="ECO:0000313" key="4">
    <source>
        <dbReference type="Proteomes" id="UP000291236"/>
    </source>
</evidence>
<dbReference type="SUPFAM" id="SSF50037">
    <property type="entry name" value="C-terminal domain of transcriptional repressors"/>
    <property type="match status" value="1"/>
</dbReference>
<organism evidence="3 4">
    <name type="scientific">Fluviispira sanaruensis</name>
    <dbReference type="NCBI Taxonomy" id="2493639"/>
    <lineage>
        <taxon>Bacteria</taxon>
        <taxon>Pseudomonadati</taxon>
        <taxon>Bdellovibrionota</taxon>
        <taxon>Oligoflexia</taxon>
        <taxon>Silvanigrellales</taxon>
        <taxon>Silvanigrellaceae</taxon>
        <taxon>Fluviispira</taxon>
    </lineage>
</organism>
<feature type="domain" description="Ferrous iron transporter FeoA-like" evidence="2">
    <location>
        <begin position="27"/>
        <end position="111"/>
    </location>
</feature>
<reference evidence="3 4" key="1">
    <citation type="submission" date="2018-12" db="EMBL/GenBank/DDBJ databases">
        <title>Rubrispira sanarue gen. nov., sp., nov., a member of the order Silvanigrellales, isolated from a brackish lake in Hamamatsu Japan.</title>
        <authorList>
            <person name="Maejima Y."/>
            <person name="Iino T."/>
            <person name="Muraguchi Y."/>
            <person name="Fukuda K."/>
            <person name="Nojiri H."/>
            <person name="Ohkuma M."/>
            <person name="Moriuchi R."/>
            <person name="Dohra H."/>
            <person name="Kimbara K."/>
            <person name="Shintani M."/>
        </authorList>
    </citation>
    <scope>NUCLEOTIDE SEQUENCE [LARGE SCALE GENOMIC DNA]</scope>
    <source>
        <strain evidence="3 4">RF1110005</strain>
    </source>
</reference>
<evidence type="ECO:0000313" key="3">
    <source>
        <dbReference type="EMBL" id="BBH52504.1"/>
    </source>
</evidence>
<accession>A0A4P2VKS1</accession>
<dbReference type="SMART" id="SM00899">
    <property type="entry name" value="FeoA"/>
    <property type="match status" value="1"/>
</dbReference>
<dbReference type="RefSeq" id="WP_216678713.1">
    <property type="nucleotide sequence ID" value="NZ_AP019368.1"/>
</dbReference>
<keyword evidence="4" id="KW-1185">Reference proteome</keyword>
<sequence length="113" mass="12484">MQTKMANPLDFGIHLDQCDVSTDTELVSLCELKIGEKAVVIEIDEKKLGLENTLPAGELEKRLLEMGFIEGTEVTLEHQGMIGKDPIAVLIRVCSLVALRRKEAQAILVRKIA</sequence>
<dbReference type="Gene3D" id="2.30.30.90">
    <property type="match status" value="1"/>
</dbReference>
<dbReference type="Pfam" id="PF04023">
    <property type="entry name" value="FeoA"/>
    <property type="match status" value="1"/>
</dbReference>
<gene>
    <name evidence="3" type="ORF">JCM31447_09450</name>
</gene>